<dbReference type="EMBL" id="JANPWE010000014">
    <property type="protein sequence ID" value="MCR6546919.1"/>
    <property type="molecule type" value="Genomic_DNA"/>
</dbReference>
<gene>
    <name evidence="1" type="ORF">NVS47_15610</name>
</gene>
<dbReference type="RefSeq" id="WP_089610483.1">
    <property type="nucleotide sequence ID" value="NZ_CP022121.1"/>
</dbReference>
<reference evidence="1 2" key="1">
    <citation type="submission" date="2022-08" db="EMBL/GenBank/DDBJ databases">
        <title>Proteogenomics of the novel Dehalobacterium formicoaceticum strain EZ94 highlights a key role of methyltransferases during anaerobic dichloromethane degradation.</title>
        <authorList>
            <person name="Wasmund K."/>
        </authorList>
    </citation>
    <scope>NUCLEOTIDE SEQUENCE [LARGE SCALE GENOMIC DNA]</scope>
    <source>
        <strain evidence="1 2">EZ94</strain>
    </source>
</reference>
<dbReference type="Proteomes" id="UP001524944">
    <property type="component" value="Unassembled WGS sequence"/>
</dbReference>
<organism evidence="1 2">
    <name type="scientific">Dehalobacterium formicoaceticum</name>
    <dbReference type="NCBI Taxonomy" id="51515"/>
    <lineage>
        <taxon>Bacteria</taxon>
        <taxon>Bacillati</taxon>
        <taxon>Bacillota</taxon>
        <taxon>Clostridia</taxon>
        <taxon>Eubacteriales</taxon>
        <taxon>Peptococcaceae</taxon>
        <taxon>Dehalobacterium</taxon>
    </lineage>
</organism>
<accession>A0ABT1Y7Q4</accession>
<sequence length="81" mass="8989">MKFTGSKLEVGNFENKISLVEFRKDFVAAQFADPDTTPQFQGPGSGLRHFQVGQRILYLEIPSNVEIKSGQLGVQFVGETI</sequence>
<comment type="caution">
    <text evidence="1">The sequence shown here is derived from an EMBL/GenBank/DDBJ whole genome shotgun (WGS) entry which is preliminary data.</text>
</comment>
<proteinExistence type="predicted"/>
<evidence type="ECO:0000313" key="2">
    <source>
        <dbReference type="Proteomes" id="UP001524944"/>
    </source>
</evidence>
<keyword evidence="2" id="KW-1185">Reference proteome</keyword>
<evidence type="ECO:0000313" key="1">
    <source>
        <dbReference type="EMBL" id="MCR6546919.1"/>
    </source>
</evidence>
<protein>
    <submittedName>
        <fullName evidence="1">Uncharacterized protein</fullName>
    </submittedName>
</protein>
<name>A0ABT1Y7Q4_9FIRM</name>